<dbReference type="KEGG" id="thig:FE785_08815"/>
<gene>
    <name evidence="2" type="ORF">FE785_08815</name>
</gene>
<keyword evidence="3" id="KW-1185">Reference proteome</keyword>
<dbReference type="InterPro" id="IPR025202">
    <property type="entry name" value="PLD-like_dom"/>
</dbReference>
<accession>A0A4P9K6N0</accession>
<dbReference type="SUPFAM" id="SSF56024">
    <property type="entry name" value="Phospholipase D/nuclease"/>
    <property type="match status" value="1"/>
</dbReference>
<dbReference type="GO" id="GO:0004519">
    <property type="term" value="F:endonuclease activity"/>
    <property type="evidence" value="ECO:0007669"/>
    <property type="project" value="UniProtKB-KW"/>
</dbReference>
<evidence type="ECO:0000313" key="2">
    <source>
        <dbReference type="EMBL" id="QCU90722.1"/>
    </source>
</evidence>
<dbReference type="Gene3D" id="3.30.870.10">
    <property type="entry name" value="Endonuclease Chain A"/>
    <property type="match status" value="1"/>
</dbReference>
<organism evidence="2 3">
    <name type="scientific">Thiomicrorhabdus sediminis</name>
    <dbReference type="NCBI Taxonomy" id="2580412"/>
    <lineage>
        <taxon>Bacteria</taxon>
        <taxon>Pseudomonadati</taxon>
        <taxon>Pseudomonadota</taxon>
        <taxon>Gammaproteobacteria</taxon>
        <taxon>Thiotrichales</taxon>
        <taxon>Piscirickettsiaceae</taxon>
        <taxon>Thiomicrorhabdus</taxon>
    </lineage>
</organism>
<dbReference type="Proteomes" id="UP000304864">
    <property type="component" value="Chromosome"/>
</dbReference>
<reference evidence="2 3" key="1">
    <citation type="submission" date="2019-05" db="EMBL/GenBank/DDBJ databases">
        <title>Thiomicrorhabdus sediminis sp. nov, a novel sulfur-oxidizing bacterium isolated from coastal sediment.</title>
        <authorList>
            <person name="Liu X."/>
        </authorList>
    </citation>
    <scope>NUCLEOTIDE SEQUENCE [LARGE SCALE GENOMIC DNA]</scope>
    <source>
        <strain evidence="2 3">G1</strain>
    </source>
</reference>
<dbReference type="Pfam" id="PF13091">
    <property type="entry name" value="PLDc_2"/>
    <property type="match status" value="1"/>
</dbReference>
<dbReference type="EMBL" id="CP040602">
    <property type="protein sequence ID" value="QCU90722.1"/>
    <property type="molecule type" value="Genomic_DNA"/>
</dbReference>
<evidence type="ECO:0000313" key="3">
    <source>
        <dbReference type="Proteomes" id="UP000304864"/>
    </source>
</evidence>
<protein>
    <submittedName>
        <fullName evidence="2">NgoFVII family restriction endonuclease</fullName>
    </submittedName>
</protein>
<name>A0A4P9K6N0_9GAMM</name>
<keyword evidence="2" id="KW-0378">Hydrolase</keyword>
<proteinExistence type="predicted"/>
<sequence>MSNKERNLAIAIILRNQLPVNRFRDLLVGSIKTGAGNKALLCSGFFQENYRGSSYQASQEINFGREVAKSKIQLDTVGIHNGVWKQSYRDFRDNMTRLGANINCYYKNGLKWHAKVFILSQDDDPVFGIIGSSNITRTAFGSINSFNYECDVIIWPDECKLIDEWFDEQMRGNNFPYEVIRAPYDPELNNGISVRDRLNSLKNEILDSRITLLD</sequence>
<keyword evidence="2" id="KW-0540">Nuclease</keyword>
<dbReference type="OrthoDB" id="9182315at2"/>
<keyword evidence="2" id="KW-0255">Endonuclease</keyword>
<feature type="domain" description="Phospholipase D-like" evidence="1">
    <location>
        <begin position="80"/>
        <end position="168"/>
    </location>
</feature>
<dbReference type="CDD" id="cd09117">
    <property type="entry name" value="PLDc_Bfil_DEXD_like"/>
    <property type="match status" value="1"/>
</dbReference>
<evidence type="ECO:0000259" key="1">
    <source>
        <dbReference type="Pfam" id="PF13091"/>
    </source>
</evidence>
<dbReference type="AlphaFoldDB" id="A0A4P9K6N0"/>